<dbReference type="RefSeq" id="WP_026799428.1">
    <property type="nucleotide sequence ID" value="NZ_AULI01000002.1"/>
</dbReference>
<dbReference type="eggNOG" id="ENOG5033HCJ">
    <property type="taxonomic scope" value="Bacteria"/>
</dbReference>
<dbReference type="EMBL" id="AVPE01000008">
    <property type="protein sequence ID" value="KGX91918.1"/>
    <property type="molecule type" value="Genomic_DNA"/>
</dbReference>
<dbReference type="STRING" id="1385510.GCA_000425205_00647"/>
<keyword evidence="1" id="KW-0472">Membrane</keyword>
<dbReference type="AlphaFoldDB" id="A0A0A5GL28"/>
<sequence>MYTVGLLAIVTVISVVLALNKRKPVFFAVPIMALLTIGIIKIALVPLPFWETVQFIFNLSG</sequence>
<keyword evidence="1" id="KW-1133">Transmembrane helix</keyword>
<proteinExistence type="predicted"/>
<evidence type="ECO:0000313" key="2">
    <source>
        <dbReference type="EMBL" id="KGX91918.1"/>
    </source>
</evidence>
<accession>A0A0A5GL28</accession>
<evidence type="ECO:0000256" key="1">
    <source>
        <dbReference type="SAM" id="Phobius"/>
    </source>
</evidence>
<dbReference type="Proteomes" id="UP000030528">
    <property type="component" value="Unassembled WGS sequence"/>
</dbReference>
<feature type="transmembrane region" description="Helical" evidence="1">
    <location>
        <begin position="28"/>
        <end position="50"/>
    </location>
</feature>
<comment type="caution">
    <text evidence="2">The sequence shown here is derived from an EMBL/GenBank/DDBJ whole genome shotgun (WGS) entry which is preliminary data.</text>
</comment>
<reference evidence="2 3" key="1">
    <citation type="submission" date="2013-08" db="EMBL/GenBank/DDBJ databases">
        <authorList>
            <person name="Huang J."/>
            <person name="Wang G."/>
        </authorList>
    </citation>
    <scope>NUCLEOTIDE SEQUENCE [LARGE SCALE GENOMIC DNA]</scope>
    <source>
        <strain evidence="2 3">JSM 076056</strain>
    </source>
</reference>
<gene>
    <name evidence="2" type="ORF">N781_02445</name>
</gene>
<evidence type="ECO:0000313" key="3">
    <source>
        <dbReference type="Proteomes" id="UP000030528"/>
    </source>
</evidence>
<keyword evidence="1" id="KW-0812">Transmembrane</keyword>
<name>A0A0A5GL28_9BACI</name>
<protein>
    <submittedName>
        <fullName evidence="2">Membrane protein</fullName>
    </submittedName>
</protein>
<organism evidence="2 3">
    <name type="scientific">Pontibacillus halophilus JSM 076056 = DSM 19796</name>
    <dbReference type="NCBI Taxonomy" id="1385510"/>
    <lineage>
        <taxon>Bacteria</taxon>
        <taxon>Bacillati</taxon>
        <taxon>Bacillota</taxon>
        <taxon>Bacilli</taxon>
        <taxon>Bacillales</taxon>
        <taxon>Bacillaceae</taxon>
        <taxon>Pontibacillus</taxon>
    </lineage>
</organism>
<dbReference type="OrthoDB" id="2696663at2"/>
<keyword evidence="3" id="KW-1185">Reference proteome</keyword>